<geneLocation type="plasmid" evidence="3">
    <name>unnamed3</name>
</geneLocation>
<dbReference type="InterPro" id="IPR014721">
    <property type="entry name" value="Ribsml_uS5_D2-typ_fold_subgr"/>
</dbReference>
<dbReference type="SUPFAM" id="SSF54211">
    <property type="entry name" value="Ribosomal protein S5 domain 2-like"/>
    <property type="match status" value="1"/>
</dbReference>
<sequence length="335" mass="36466">MAKSEKLANSAMQLVFEPGSRDDDRVHVACASGHFGEFLQGAFHDQEGAVRRGLVTVPCTELWSRGFGRFVNKSDDIIAPTLKTKAGRAMQFYLARYAPAPRRAVQVVLESNIPVEIGLGSSTTDIVATLRVLDRLFGRCTSDEEVAKIAVSSEGASDATMFDDRVVLFAQRDGTILEEYGSTWPSLEIIGLNLAPSERFSTDANPPCDYEPAEVTEFDALRQRLRVAIRQSDANGLAEIAMRSAEINQRYYPQQNFPHLVALAAAMDACGFIIAHTGTVAGLLFRSCQTINDDGVKEIADRAAAFGASYHLRFAVGFHSIASEKPPAFGDQINA</sequence>
<reference evidence="3 4" key="1">
    <citation type="submission" date="2018-12" db="EMBL/GenBank/DDBJ databases">
        <title>Complete genome sequencing of Tabrizicola sp. K13M18.</title>
        <authorList>
            <person name="Bae J.-W."/>
        </authorList>
    </citation>
    <scope>NUCLEOTIDE SEQUENCE [LARGE SCALE GENOMIC DNA]</scope>
    <source>
        <strain evidence="3 4">K13M18</strain>
        <plasmid evidence="3 4">unnamed3</plasmid>
    </source>
</reference>
<name>A0A3S8UD37_9RHOB</name>
<dbReference type="OrthoDB" id="7298003at2"/>
<organism evidence="3 4">
    <name type="scientific">Tabrizicola piscis</name>
    <dbReference type="NCBI Taxonomy" id="2494374"/>
    <lineage>
        <taxon>Bacteria</taxon>
        <taxon>Pseudomonadati</taxon>
        <taxon>Pseudomonadota</taxon>
        <taxon>Alphaproteobacteria</taxon>
        <taxon>Rhodobacterales</taxon>
        <taxon>Paracoccaceae</taxon>
        <taxon>Tabrizicola</taxon>
    </lineage>
</organism>
<feature type="domain" description="GHMP kinase N-terminal" evidence="2">
    <location>
        <begin position="89"/>
        <end position="160"/>
    </location>
</feature>
<dbReference type="KEGG" id="taw:EI545_21200"/>
<dbReference type="GO" id="GO:0005524">
    <property type="term" value="F:ATP binding"/>
    <property type="evidence" value="ECO:0007669"/>
    <property type="project" value="InterPro"/>
</dbReference>
<accession>A0A3S8UD37</accession>
<dbReference type="AlphaFoldDB" id="A0A3S8UD37"/>
<evidence type="ECO:0000313" key="3">
    <source>
        <dbReference type="EMBL" id="AZL61473.1"/>
    </source>
</evidence>
<dbReference type="RefSeq" id="WP_125327948.1">
    <property type="nucleotide sequence ID" value="NZ_CP034331.1"/>
</dbReference>
<proteinExistence type="predicted"/>
<keyword evidence="3" id="KW-0614">Plasmid</keyword>
<keyword evidence="1 3" id="KW-0418">Kinase</keyword>
<dbReference type="EMBL" id="CP034331">
    <property type="protein sequence ID" value="AZL61473.1"/>
    <property type="molecule type" value="Genomic_DNA"/>
</dbReference>
<dbReference type="Proteomes" id="UP000282002">
    <property type="component" value="Plasmid unnamed3"/>
</dbReference>
<evidence type="ECO:0000256" key="1">
    <source>
        <dbReference type="ARBA" id="ARBA00022777"/>
    </source>
</evidence>
<keyword evidence="1 3" id="KW-0808">Transferase</keyword>
<dbReference type="Pfam" id="PF00288">
    <property type="entry name" value="GHMP_kinases_N"/>
    <property type="match status" value="1"/>
</dbReference>
<evidence type="ECO:0000313" key="4">
    <source>
        <dbReference type="Proteomes" id="UP000282002"/>
    </source>
</evidence>
<dbReference type="InterPro" id="IPR006204">
    <property type="entry name" value="GHMP_kinase_N_dom"/>
</dbReference>
<evidence type="ECO:0000259" key="2">
    <source>
        <dbReference type="Pfam" id="PF00288"/>
    </source>
</evidence>
<keyword evidence="4" id="KW-1185">Reference proteome</keyword>
<gene>
    <name evidence="3" type="ORF">EI545_21200</name>
</gene>
<dbReference type="Gene3D" id="3.30.230.10">
    <property type="match status" value="1"/>
</dbReference>
<dbReference type="InterPro" id="IPR020568">
    <property type="entry name" value="Ribosomal_Su5_D2-typ_SF"/>
</dbReference>
<dbReference type="GO" id="GO:0016301">
    <property type="term" value="F:kinase activity"/>
    <property type="evidence" value="ECO:0007669"/>
    <property type="project" value="UniProtKB-KW"/>
</dbReference>
<protein>
    <submittedName>
        <fullName evidence="3">GHMP kinase</fullName>
    </submittedName>
</protein>